<evidence type="ECO:0000313" key="2">
    <source>
        <dbReference type="Proteomes" id="UP001463665"/>
    </source>
</evidence>
<protein>
    <submittedName>
        <fullName evidence="1">Uncharacterized protein</fullName>
    </submittedName>
</protein>
<proteinExistence type="predicted"/>
<organism evidence="1 2">
    <name type="scientific">Chryseobacterium endophyticum</name>
    <dbReference type="NCBI Taxonomy" id="1854762"/>
    <lineage>
        <taxon>Bacteria</taxon>
        <taxon>Pseudomonadati</taxon>
        <taxon>Bacteroidota</taxon>
        <taxon>Flavobacteriia</taxon>
        <taxon>Flavobacteriales</taxon>
        <taxon>Weeksellaceae</taxon>
        <taxon>Chryseobacterium group</taxon>
        <taxon>Chryseobacterium</taxon>
    </lineage>
</organism>
<dbReference type="AlphaFoldDB" id="A0AAU6WSG4"/>
<gene>
    <name evidence="1" type="ORF">AAFP95_07515</name>
</gene>
<evidence type="ECO:0000313" key="1">
    <source>
        <dbReference type="EMBL" id="XAO75711.1"/>
    </source>
</evidence>
<dbReference type="Proteomes" id="UP001463665">
    <property type="component" value="Chromosome"/>
</dbReference>
<reference evidence="1 2" key="1">
    <citation type="submission" date="2024-04" db="EMBL/GenBank/DDBJ databases">
        <title>Genome sequencing and assembly of rice foliar adapted Chryseobacterium endophyticum OsEnb-ALM-A6.</title>
        <authorList>
            <person name="Kumar S."/>
            <person name="Javed M."/>
            <person name="Chouhan V."/>
            <person name="Charishma K."/>
            <person name="Patel A."/>
            <person name="Kumar M."/>
            <person name="Sahu K.P."/>
            <person name="Kumar A."/>
        </authorList>
    </citation>
    <scope>NUCLEOTIDE SEQUENCE [LARGE SCALE GENOMIC DNA]</scope>
    <source>
        <strain evidence="1 2">OsEnb-ALM-A6</strain>
    </source>
</reference>
<dbReference type="RefSeq" id="WP_345767307.1">
    <property type="nucleotide sequence ID" value="NZ_CP154834.1"/>
</dbReference>
<name>A0AAU6WSG4_9FLAO</name>
<dbReference type="EMBL" id="CP154834">
    <property type="protein sequence ID" value="XAO75711.1"/>
    <property type="molecule type" value="Genomic_DNA"/>
</dbReference>
<accession>A0AAU6WSG4</accession>
<sequence length="69" mass="7725">MEKNAYDQELNRYELEDQIIYTGFSSCEDAEGFAEKKGGKLVEVGFRDGNDNPAITTEGGLLEKSYIIL</sequence>
<keyword evidence="2" id="KW-1185">Reference proteome</keyword>